<dbReference type="InterPro" id="IPR036465">
    <property type="entry name" value="vWFA_dom_sf"/>
</dbReference>
<feature type="domain" description="VWFA" evidence="1">
    <location>
        <begin position="26"/>
        <end position="204"/>
    </location>
</feature>
<dbReference type="PROSITE" id="PS50234">
    <property type="entry name" value="VWFA"/>
    <property type="match status" value="1"/>
</dbReference>
<dbReference type="Proteomes" id="UP000053354">
    <property type="component" value="Chromosome"/>
</dbReference>
<accession>A0A1B1RX58</accession>
<organism evidence="2 3">
    <name type="scientific">Planococcus versutus</name>
    <dbReference type="NCBI Taxonomy" id="1302659"/>
    <lineage>
        <taxon>Bacteria</taxon>
        <taxon>Bacillati</taxon>
        <taxon>Bacillota</taxon>
        <taxon>Bacilli</taxon>
        <taxon>Bacillales</taxon>
        <taxon>Caryophanaceae</taxon>
        <taxon>Planococcus</taxon>
    </lineage>
</organism>
<dbReference type="Pfam" id="PF10138">
    <property type="entry name" value="vWA-TerF-like"/>
    <property type="match status" value="1"/>
</dbReference>
<dbReference type="STRING" id="1302659.I858_000290"/>
<dbReference type="RefSeq" id="WP_065524108.1">
    <property type="nucleotide sequence ID" value="NZ_CP016540.2"/>
</dbReference>
<dbReference type="SUPFAM" id="SSF53300">
    <property type="entry name" value="vWA-like"/>
    <property type="match status" value="1"/>
</dbReference>
<proteinExistence type="predicted"/>
<name>A0A1B1RX58_9BACL</name>
<dbReference type="KEGG" id="pll:I858_000290"/>
<evidence type="ECO:0000313" key="3">
    <source>
        <dbReference type="Proteomes" id="UP000053354"/>
    </source>
</evidence>
<dbReference type="InterPro" id="IPR019303">
    <property type="entry name" value="vWA_TerF_C"/>
</dbReference>
<gene>
    <name evidence="2" type="ORF">I858_000290</name>
</gene>
<dbReference type="InterPro" id="IPR002035">
    <property type="entry name" value="VWF_A"/>
</dbReference>
<keyword evidence="3" id="KW-1185">Reference proteome</keyword>
<protein>
    <recommendedName>
        <fullName evidence="1">VWFA domain-containing protein</fullName>
    </recommendedName>
</protein>
<dbReference type="EMBL" id="CP016540">
    <property type="protein sequence ID" value="ANU25516.1"/>
    <property type="molecule type" value="Genomic_DNA"/>
</dbReference>
<evidence type="ECO:0000313" key="2">
    <source>
        <dbReference type="EMBL" id="ANU25516.1"/>
    </source>
</evidence>
<reference evidence="2" key="1">
    <citation type="submission" date="2016-10" db="EMBL/GenBank/DDBJ databases">
        <authorList>
            <person name="See-Too W.S."/>
        </authorList>
    </citation>
    <scope>NUCLEOTIDE SEQUENCE</scope>
    <source>
        <strain evidence="2">L10.15</strain>
    </source>
</reference>
<sequence>MSTISLKKKTASIVLEKKKLTGVVAKVGIVLDISGSMRKLYREGVVQEVVERVLAVASQFDDDGALDVWVYDNEFSRLPAATEEIFMGYVEKNILSNDKIHKFGRNDEPQVMEDVIRKYTKEEPSEEPIFLVFINDGGCKPGIKKFIVESSVQPIFWQFVGIGNSNFDVLRKLDTMEGRFVDNANFFHVPDIDQVTDEELYNQLLDEFPMWLKEAKEKKILR</sequence>
<evidence type="ECO:0000259" key="1">
    <source>
        <dbReference type="PROSITE" id="PS50234"/>
    </source>
</evidence>
<dbReference type="AlphaFoldDB" id="A0A1B1RX58"/>
<dbReference type="OrthoDB" id="5756874at2"/>